<proteinExistence type="predicted"/>
<dbReference type="OrthoDB" id="8926609at2"/>
<name>A0A4P8J201_9BURK</name>
<dbReference type="KEGG" id="tvl:FAZ95_31555"/>
<sequence>MKHDGHSLRTQIEKWFGATQAASVHVSRAPRALPGASRCVSVSRPLCPYVIVFFQHRDGSWCVYPPPANQPTLNVFRRAA</sequence>
<protein>
    <submittedName>
        <fullName evidence="1">Uncharacterized protein</fullName>
    </submittedName>
</protein>
<dbReference type="Proteomes" id="UP000298656">
    <property type="component" value="Chromosome 2"/>
</dbReference>
<organism evidence="1 2">
    <name type="scientific">Trinickia violacea</name>
    <dbReference type="NCBI Taxonomy" id="2571746"/>
    <lineage>
        <taxon>Bacteria</taxon>
        <taxon>Pseudomonadati</taxon>
        <taxon>Pseudomonadota</taxon>
        <taxon>Betaproteobacteria</taxon>
        <taxon>Burkholderiales</taxon>
        <taxon>Burkholderiaceae</taxon>
        <taxon>Trinickia</taxon>
    </lineage>
</organism>
<evidence type="ECO:0000313" key="2">
    <source>
        <dbReference type="Proteomes" id="UP000298656"/>
    </source>
</evidence>
<keyword evidence="2" id="KW-1185">Reference proteome</keyword>
<reference evidence="1 2" key="1">
    <citation type="submission" date="2019-05" db="EMBL/GenBank/DDBJ databases">
        <title>Burkholderia sp. DHOD12, isolated from subtropical forest soil.</title>
        <authorList>
            <person name="Gao Z.-H."/>
            <person name="Qiu L.-H."/>
        </authorList>
    </citation>
    <scope>NUCLEOTIDE SEQUENCE [LARGE SCALE GENOMIC DNA]</scope>
    <source>
        <strain evidence="1 2">DHOD12</strain>
    </source>
</reference>
<gene>
    <name evidence="1" type="ORF">FAZ95_31555</name>
</gene>
<accession>A0A4P8J201</accession>
<dbReference type="AlphaFoldDB" id="A0A4P8J201"/>
<dbReference type="EMBL" id="CP040078">
    <property type="protein sequence ID" value="QCP54937.1"/>
    <property type="molecule type" value="Genomic_DNA"/>
</dbReference>
<evidence type="ECO:0000313" key="1">
    <source>
        <dbReference type="EMBL" id="QCP54937.1"/>
    </source>
</evidence>